<protein>
    <submittedName>
        <fullName evidence="1">Uncharacterized protein</fullName>
    </submittedName>
</protein>
<evidence type="ECO:0000313" key="2">
    <source>
        <dbReference type="Proteomes" id="UP000004641"/>
    </source>
</evidence>
<dbReference type="Proteomes" id="UP000004641">
    <property type="component" value="Unassembled WGS sequence"/>
</dbReference>
<evidence type="ECO:0000313" key="1">
    <source>
        <dbReference type="EMBL" id="EDU91961.1"/>
    </source>
</evidence>
<dbReference type="AlphaFoldDB" id="A0A0H3PR41"/>
<comment type="caution">
    <text evidence="1">The sequence shown here is derived from an EMBL/GenBank/DDBJ whole genome shotgun (WGS) entry which is preliminary data.</text>
</comment>
<organism evidence="1 2">
    <name type="scientific">Escherichia coli O157:H7 (strain EC869)</name>
    <dbReference type="NCBI Taxonomy" id="478008"/>
    <lineage>
        <taxon>Bacteria</taxon>
        <taxon>Pseudomonadati</taxon>
        <taxon>Pseudomonadota</taxon>
        <taxon>Gammaproteobacteria</taxon>
        <taxon>Enterobacterales</taxon>
        <taxon>Enterobacteriaceae</taxon>
        <taxon>Escherichia</taxon>
    </lineage>
</organism>
<reference evidence="1 2" key="1">
    <citation type="journal article" date="2011" name="Appl. Environ. Microbiol.">
        <title>Genome signatures of Escherichia coli O157:H7 isolates from the bovine host reservoir.</title>
        <authorList>
            <person name="Eppinger M."/>
            <person name="Mammel M.K."/>
            <person name="Leclerc J.E."/>
            <person name="Ravel J."/>
            <person name="Cebula T.A."/>
        </authorList>
    </citation>
    <scope>NUCLEOTIDE SEQUENCE [LARGE SCALE GENOMIC DNA]</scope>
    <source>
        <strain evidence="1 2">EC869</strain>
    </source>
</reference>
<dbReference type="BioCyc" id="ECOL478008-HMP:G76-485644-MONOMER"/>
<proteinExistence type="predicted"/>
<dbReference type="EMBL" id="ABHU01000004">
    <property type="protein sequence ID" value="EDU91961.1"/>
    <property type="molecule type" value="Genomic_DNA"/>
</dbReference>
<gene>
    <name evidence="1" type="ORF">ECH7EC869_4305</name>
</gene>
<accession>A0A0H3PR41</accession>
<name>A0A0H3PR41_ECO5C</name>
<sequence>MAMFRNGKGRESDLFLLQLQSIFLRGGFRIIAVPTHRQF</sequence>